<dbReference type="EMBL" id="JAYKLX010000003">
    <property type="protein sequence ID" value="MEB3345370.1"/>
    <property type="molecule type" value="Genomic_DNA"/>
</dbReference>
<keyword evidence="5 9" id="KW-0798">TonB box</keyword>
<evidence type="ECO:0000256" key="1">
    <source>
        <dbReference type="ARBA" id="ARBA00004571"/>
    </source>
</evidence>
<keyword evidence="3 8" id="KW-1134">Transmembrane beta strand</keyword>
<name>A0ABU5ZTL6_9FLAO</name>
<keyword evidence="14" id="KW-1185">Reference proteome</keyword>
<keyword evidence="6 8" id="KW-0472">Membrane</keyword>
<keyword evidence="4 8" id="KW-0812">Transmembrane</keyword>
<dbReference type="InterPro" id="IPR008969">
    <property type="entry name" value="CarboxyPept-like_regulatory"/>
</dbReference>
<sequence>MITKRFWITLLFCLGLFNSVLAQEKKISGIVTDQNGLPLPGVAVIIEGTKRGTSTDFDGNYYISVNVGQTLLFSYFGQMDERKKIGSQNVINVTMKEDTETLEEVVVTGYSAQKRSDITGSVVKVDAEKLEQVIVSSVDQALQGNVSGVSVSAISGTPGSTSNIRIRGISSITAGNEPLYVIDGVPVNNGNASSSDNYSRISTLAALDQNNIESITVLKDASATAQYGARGSNGVIVITTKKGKQGKTKFSVNMSYGFQNDAVEGAVPLTAANRLELYSEALFNDGRYPTKESAERALLEGPYKEWNEAGRPEAHWDEAVRNKDAVVQQLGISASGGGEDHTFFGSLGYFNQEATVIGVGFERISGSLNLTKDLTPKIKFSSNNSGTYSLQNAFLERSAFFESPRSAKFFLSPLLLPYNEDGSFNQFGGSLPNPLYLVQHNIANQNIMRIISNNSLNWQLTENLSFGSTFNVDYQGYNFRLYSNRNYGYSVPNSGDAAQFSRSNVFYVFQNYFDYRLEFSEAHRMDFKVLQEYQSNRSYFLGGAGENFAADGLFFLDNVGTPTSVNSSFFDWYVGSYLGLLKYSAFDRKYILDLSYRREGNSRFPSKSRWGQFWSVGGAWNIFREDLIADIEEIDNLRLRASYGVTGNANIELNQYQALFGYSIDYGGEGAQSLSTFGNDNLTWETSHTFDIGVDFGFFDNFFSGSIGYFKRTSSDLLLDVPLSQTTGFASQVQNIGELTNTGIEVDFNFNIVNTNNWKLNLGGNFSTVNNEVTKLPVDNNGKEREITTTTTNIATGHPVREWFMPTWAGVNPETGNEEWFVNGVDGETTTVFNEAEAVFQGGNAVPTFTAGLNLNFSYKGFFINAQGYYAGGHKIYEGWHRYLNQPNGYTITTFNGYTSLLDRWQKPGDVARNGKFTTAFEPWERHSKFLFDGDFFRLRALTLGYDMPSELMDDIGMGSVRIYVRGNNLLTWVKDENLVFDPEVDLNGETGLETPPVKTVAFGVNITF</sequence>
<comment type="subcellular location">
    <subcellularLocation>
        <location evidence="1 8">Cell outer membrane</location>
        <topology evidence="1 8">Multi-pass membrane protein</topology>
    </subcellularLocation>
</comment>
<dbReference type="InterPro" id="IPR012910">
    <property type="entry name" value="Plug_dom"/>
</dbReference>
<dbReference type="Proteomes" id="UP001327027">
    <property type="component" value="Unassembled WGS sequence"/>
</dbReference>
<protein>
    <submittedName>
        <fullName evidence="13">SusC/RagA family TonB-linked outer membrane protein</fullName>
    </submittedName>
</protein>
<dbReference type="Gene3D" id="2.40.170.20">
    <property type="entry name" value="TonB-dependent receptor, beta-barrel domain"/>
    <property type="match status" value="1"/>
</dbReference>
<feature type="domain" description="TonB-dependent receptor plug" evidence="12">
    <location>
        <begin position="115"/>
        <end position="235"/>
    </location>
</feature>
<organism evidence="13 14">
    <name type="scientific">Aquimarina gracilis</name>
    <dbReference type="NCBI Taxonomy" id="874422"/>
    <lineage>
        <taxon>Bacteria</taxon>
        <taxon>Pseudomonadati</taxon>
        <taxon>Bacteroidota</taxon>
        <taxon>Flavobacteriia</taxon>
        <taxon>Flavobacteriales</taxon>
        <taxon>Flavobacteriaceae</taxon>
        <taxon>Aquimarina</taxon>
    </lineage>
</organism>
<evidence type="ECO:0000259" key="11">
    <source>
        <dbReference type="Pfam" id="PF00593"/>
    </source>
</evidence>
<reference evidence="13 14" key="1">
    <citation type="journal article" date="2013" name="Int. J. Syst. Evol. Microbiol.">
        <title>Aquimarina gracilis sp. nov., isolated from the gut microflora of a mussel, Mytilus coruscus, and emended description of Aquimarina spongiae.</title>
        <authorList>
            <person name="Park S.C."/>
            <person name="Choe H.N."/>
            <person name="Baik K.S."/>
            <person name="Seong C.N."/>
        </authorList>
    </citation>
    <scope>NUCLEOTIDE SEQUENCE [LARGE SCALE GENOMIC DNA]</scope>
    <source>
        <strain evidence="13 14">PSC32</strain>
    </source>
</reference>
<dbReference type="InterPro" id="IPR036942">
    <property type="entry name" value="Beta-barrel_TonB_sf"/>
</dbReference>
<dbReference type="InterPro" id="IPR023996">
    <property type="entry name" value="TonB-dep_OMP_SusC/RagA"/>
</dbReference>
<dbReference type="RefSeq" id="WP_324179396.1">
    <property type="nucleotide sequence ID" value="NZ_BAABAW010000008.1"/>
</dbReference>
<dbReference type="InterPro" id="IPR039426">
    <property type="entry name" value="TonB-dep_rcpt-like"/>
</dbReference>
<keyword evidence="10" id="KW-0732">Signal</keyword>
<evidence type="ECO:0000259" key="12">
    <source>
        <dbReference type="Pfam" id="PF07715"/>
    </source>
</evidence>
<evidence type="ECO:0000256" key="10">
    <source>
        <dbReference type="SAM" id="SignalP"/>
    </source>
</evidence>
<evidence type="ECO:0000256" key="6">
    <source>
        <dbReference type="ARBA" id="ARBA00023136"/>
    </source>
</evidence>
<dbReference type="Gene3D" id="2.170.130.10">
    <property type="entry name" value="TonB-dependent receptor, plug domain"/>
    <property type="match status" value="1"/>
</dbReference>
<evidence type="ECO:0000313" key="13">
    <source>
        <dbReference type="EMBL" id="MEB3345370.1"/>
    </source>
</evidence>
<dbReference type="InterPro" id="IPR023997">
    <property type="entry name" value="TonB-dep_OMP_SusC/RagA_CS"/>
</dbReference>
<dbReference type="NCBIfam" id="TIGR04057">
    <property type="entry name" value="SusC_RagA_signa"/>
    <property type="match status" value="1"/>
</dbReference>
<dbReference type="NCBIfam" id="TIGR04056">
    <property type="entry name" value="OMP_RagA_SusC"/>
    <property type="match status" value="1"/>
</dbReference>
<evidence type="ECO:0000256" key="8">
    <source>
        <dbReference type="PROSITE-ProRule" id="PRU01360"/>
    </source>
</evidence>
<evidence type="ECO:0000256" key="5">
    <source>
        <dbReference type="ARBA" id="ARBA00023077"/>
    </source>
</evidence>
<dbReference type="Gene3D" id="2.60.40.1120">
    <property type="entry name" value="Carboxypeptidase-like, regulatory domain"/>
    <property type="match status" value="1"/>
</dbReference>
<feature type="chain" id="PRO_5046237014" evidence="10">
    <location>
        <begin position="23"/>
        <end position="1009"/>
    </location>
</feature>
<dbReference type="InterPro" id="IPR037066">
    <property type="entry name" value="Plug_dom_sf"/>
</dbReference>
<keyword evidence="2 8" id="KW-0813">Transport</keyword>
<feature type="signal peptide" evidence="10">
    <location>
        <begin position="1"/>
        <end position="22"/>
    </location>
</feature>
<evidence type="ECO:0000256" key="2">
    <source>
        <dbReference type="ARBA" id="ARBA00022448"/>
    </source>
</evidence>
<dbReference type="InterPro" id="IPR000531">
    <property type="entry name" value="Beta-barrel_TonB"/>
</dbReference>
<comment type="caution">
    <text evidence="13">The sequence shown here is derived from an EMBL/GenBank/DDBJ whole genome shotgun (WGS) entry which is preliminary data.</text>
</comment>
<dbReference type="Pfam" id="PF00593">
    <property type="entry name" value="TonB_dep_Rec_b-barrel"/>
    <property type="match status" value="1"/>
</dbReference>
<accession>A0ABU5ZTL6</accession>
<keyword evidence="7 8" id="KW-0998">Cell outer membrane</keyword>
<proteinExistence type="inferred from homology"/>
<evidence type="ECO:0000313" key="14">
    <source>
        <dbReference type="Proteomes" id="UP001327027"/>
    </source>
</evidence>
<evidence type="ECO:0000256" key="4">
    <source>
        <dbReference type="ARBA" id="ARBA00022692"/>
    </source>
</evidence>
<feature type="domain" description="TonB-dependent receptor-like beta-barrel" evidence="11">
    <location>
        <begin position="424"/>
        <end position="896"/>
    </location>
</feature>
<dbReference type="Pfam" id="PF07715">
    <property type="entry name" value="Plug"/>
    <property type="match status" value="1"/>
</dbReference>
<comment type="similarity">
    <text evidence="8 9">Belongs to the TonB-dependent receptor family.</text>
</comment>
<evidence type="ECO:0000256" key="7">
    <source>
        <dbReference type="ARBA" id="ARBA00023237"/>
    </source>
</evidence>
<dbReference type="SUPFAM" id="SSF49464">
    <property type="entry name" value="Carboxypeptidase regulatory domain-like"/>
    <property type="match status" value="1"/>
</dbReference>
<dbReference type="SUPFAM" id="SSF56935">
    <property type="entry name" value="Porins"/>
    <property type="match status" value="1"/>
</dbReference>
<dbReference type="Pfam" id="PF13715">
    <property type="entry name" value="CarbopepD_reg_2"/>
    <property type="match status" value="1"/>
</dbReference>
<evidence type="ECO:0000256" key="9">
    <source>
        <dbReference type="RuleBase" id="RU003357"/>
    </source>
</evidence>
<evidence type="ECO:0000256" key="3">
    <source>
        <dbReference type="ARBA" id="ARBA00022452"/>
    </source>
</evidence>
<dbReference type="PROSITE" id="PS52016">
    <property type="entry name" value="TONB_DEPENDENT_REC_3"/>
    <property type="match status" value="1"/>
</dbReference>
<gene>
    <name evidence="13" type="ORF">U6A24_07870</name>
</gene>